<evidence type="ECO:0000256" key="5">
    <source>
        <dbReference type="ARBA" id="ARBA00079693"/>
    </source>
</evidence>
<evidence type="ECO:0000256" key="1">
    <source>
        <dbReference type="ARBA" id="ARBA00023002"/>
    </source>
</evidence>
<evidence type="ECO:0000256" key="9">
    <source>
        <dbReference type="PIRSR" id="PIRSR000097-3"/>
    </source>
</evidence>
<accession>A0A2P7YFF6</accession>
<feature type="binding site" evidence="8">
    <location>
        <position position="126"/>
    </location>
    <ligand>
        <name>substrate</name>
    </ligand>
</feature>
<dbReference type="PANTHER" id="PTHR43827:SF13">
    <property type="entry name" value="ALDO_KETO REDUCTASE FAMILY PROTEIN"/>
    <property type="match status" value="1"/>
</dbReference>
<name>A0A2P7YFF6_9ASCO</name>
<sequence length="319" mass="36252">MSNITTSRQLTRTTKYRLNNGQHIPVAAYGVYAIPPAETHDLVYEALVQGYRHIDSAVVYGNEKESAQAIAKFIKDSNGKVQRGDIWFTTKIWNADHGYEETKAAVEAIAGRVKEYLGYVDMVLIHSPKTNKEKRIGTWKALQEFQHDPTNKVLQINTIGVSNYGKRHIEELLNWDGLVVQPAVDQLELHPWLPQIELREYLASHNILVEAYSPLTQGYKLLDPELLELEHRYRVPKAEILLKWSFLQGFIVLTKTAKKERIPENLAVLPEAKPPVDALDDTSHSGKIDLDINILEALNKPDSHEVLTWGNEDPTQYEG</sequence>
<gene>
    <name evidence="11" type="ORF">C7M61_005034</name>
</gene>
<dbReference type="PANTHER" id="PTHR43827">
    <property type="entry name" value="2,5-DIKETO-D-GLUCONIC ACID REDUCTASE"/>
    <property type="match status" value="1"/>
</dbReference>
<dbReference type="EMBL" id="PYFQ01000020">
    <property type="protein sequence ID" value="PSK34674.1"/>
    <property type="molecule type" value="Genomic_DNA"/>
</dbReference>
<keyword evidence="12" id="KW-1185">Reference proteome</keyword>
<dbReference type="VEuPathDB" id="FungiDB:C7M61_005034"/>
<keyword evidence="1" id="KW-0560">Oxidoreductase</keyword>
<evidence type="ECO:0000313" key="12">
    <source>
        <dbReference type="Proteomes" id="UP000241107"/>
    </source>
</evidence>
<evidence type="ECO:0000313" key="11">
    <source>
        <dbReference type="EMBL" id="PSK34674.1"/>
    </source>
</evidence>
<evidence type="ECO:0000259" key="10">
    <source>
        <dbReference type="Pfam" id="PF00248"/>
    </source>
</evidence>
<dbReference type="RefSeq" id="XP_024711564.1">
    <property type="nucleotide sequence ID" value="XM_024860346.1"/>
</dbReference>
<dbReference type="PRINTS" id="PR00069">
    <property type="entry name" value="ALDKETRDTASE"/>
</dbReference>
<evidence type="ECO:0000256" key="8">
    <source>
        <dbReference type="PIRSR" id="PIRSR000097-2"/>
    </source>
</evidence>
<proteinExistence type="predicted"/>
<dbReference type="AlphaFoldDB" id="A0A2P7YFF6"/>
<comment type="catalytic activity">
    <reaction evidence="3">
        <text>isatin + NADPH + H(+) = 3-hydroxyindolin-2-one + NADP(+)</text>
        <dbReference type="Rhea" id="RHEA:68608"/>
        <dbReference type="ChEBI" id="CHEBI:15378"/>
        <dbReference type="ChEBI" id="CHEBI:27539"/>
        <dbReference type="ChEBI" id="CHEBI:28536"/>
        <dbReference type="ChEBI" id="CHEBI:57783"/>
        <dbReference type="ChEBI" id="CHEBI:58349"/>
    </reaction>
</comment>
<dbReference type="InterPro" id="IPR020471">
    <property type="entry name" value="AKR"/>
</dbReference>
<dbReference type="Pfam" id="PF00248">
    <property type="entry name" value="Aldo_ket_red"/>
    <property type="match status" value="1"/>
</dbReference>
<comment type="catalytic activity">
    <reaction evidence="2">
        <text>(R)-pantolactone + NADP(+) = 2-dehydropantolactone + NADPH + H(+)</text>
        <dbReference type="Rhea" id="RHEA:18981"/>
        <dbReference type="ChEBI" id="CHEBI:15378"/>
        <dbReference type="ChEBI" id="CHEBI:16719"/>
        <dbReference type="ChEBI" id="CHEBI:18395"/>
        <dbReference type="ChEBI" id="CHEBI:57783"/>
        <dbReference type="ChEBI" id="CHEBI:58349"/>
        <dbReference type="EC" id="1.1.1.358"/>
    </reaction>
</comment>
<dbReference type="GeneID" id="36568421"/>
<reference evidence="11 12" key="1">
    <citation type="submission" date="2018-03" db="EMBL/GenBank/DDBJ databases">
        <title>Candida pseudohaemulonii genome assembly and annotation.</title>
        <authorList>
            <person name="Munoz J.F."/>
            <person name="Gade L.G."/>
            <person name="Chow N.A."/>
            <person name="Litvintseva A.P."/>
            <person name="Loparev V.N."/>
            <person name="Cuomo C.A."/>
        </authorList>
    </citation>
    <scope>NUCLEOTIDE SEQUENCE [LARGE SCALE GENOMIC DNA]</scope>
    <source>
        <strain evidence="11 12">B12108</strain>
    </source>
</reference>
<protein>
    <recommendedName>
        <fullName evidence="5">2-dehydropantolactone reductase</fullName>
        <ecNumber evidence="4">1.1.1.358</ecNumber>
    </recommendedName>
    <alternativeName>
        <fullName evidence="5">2-dehydropantolactone reductase</fullName>
    </alternativeName>
    <alternativeName>
        <fullName evidence="6">Ketopantoyl-lactone reductase</fullName>
    </alternativeName>
</protein>
<dbReference type="PIRSF" id="PIRSF000097">
    <property type="entry name" value="AKR"/>
    <property type="match status" value="1"/>
</dbReference>
<evidence type="ECO:0000256" key="6">
    <source>
        <dbReference type="ARBA" id="ARBA00081322"/>
    </source>
</evidence>
<evidence type="ECO:0000256" key="7">
    <source>
        <dbReference type="PIRSR" id="PIRSR000097-1"/>
    </source>
</evidence>
<feature type="site" description="Lowers pKa of active site Tyr" evidence="9">
    <location>
        <position position="91"/>
    </location>
</feature>
<dbReference type="STRING" id="418784.A0A2P7YFF6"/>
<dbReference type="CDD" id="cd19071">
    <property type="entry name" value="AKR_AKR1-5-like"/>
    <property type="match status" value="1"/>
</dbReference>
<feature type="domain" description="NADP-dependent oxidoreductase" evidence="10">
    <location>
        <begin position="33"/>
        <end position="268"/>
    </location>
</feature>
<dbReference type="GO" id="GO:0042180">
    <property type="term" value="P:ketone metabolic process"/>
    <property type="evidence" value="ECO:0007669"/>
    <property type="project" value="UniProtKB-ARBA"/>
</dbReference>
<evidence type="ECO:0000256" key="2">
    <source>
        <dbReference type="ARBA" id="ARBA00050878"/>
    </source>
</evidence>
<dbReference type="Gene3D" id="3.20.20.100">
    <property type="entry name" value="NADP-dependent oxidoreductase domain"/>
    <property type="match status" value="1"/>
</dbReference>
<dbReference type="OrthoDB" id="416253at2759"/>
<dbReference type="InterPro" id="IPR036812">
    <property type="entry name" value="NAD(P)_OxRdtase_dom_sf"/>
</dbReference>
<dbReference type="FunFam" id="3.20.20.100:FF:000002">
    <property type="entry name" value="2,5-diketo-D-gluconic acid reductase A"/>
    <property type="match status" value="1"/>
</dbReference>
<organism evidence="11 12">
    <name type="scientific">Candidozyma pseudohaemuli</name>
    <dbReference type="NCBI Taxonomy" id="418784"/>
    <lineage>
        <taxon>Eukaryota</taxon>
        <taxon>Fungi</taxon>
        <taxon>Dikarya</taxon>
        <taxon>Ascomycota</taxon>
        <taxon>Saccharomycotina</taxon>
        <taxon>Pichiomycetes</taxon>
        <taxon>Metschnikowiaceae</taxon>
        <taxon>Candidozyma</taxon>
    </lineage>
</organism>
<evidence type="ECO:0000256" key="3">
    <source>
        <dbReference type="ARBA" id="ARBA00051098"/>
    </source>
</evidence>
<dbReference type="GO" id="GO:0047011">
    <property type="term" value="F:2-dehydropantolactone reductase (A-specific) activity"/>
    <property type="evidence" value="ECO:0007669"/>
    <property type="project" value="UniProtKB-ARBA"/>
</dbReference>
<evidence type="ECO:0000256" key="4">
    <source>
        <dbReference type="ARBA" id="ARBA00066965"/>
    </source>
</evidence>
<dbReference type="EC" id="1.1.1.358" evidence="4"/>
<dbReference type="InterPro" id="IPR023210">
    <property type="entry name" value="NADP_OxRdtase_dom"/>
</dbReference>
<feature type="active site" description="Proton donor" evidence="7">
    <location>
        <position position="60"/>
    </location>
</feature>
<comment type="caution">
    <text evidence="11">The sequence shown here is derived from an EMBL/GenBank/DDBJ whole genome shotgun (WGS) entry which is preliminary data.</text>
</comment>
<dbReference type="Proteomes" id="UP000241107">
    <property type="component" value="Unassembled WGS sequence"/>
</dbReference>
<dbReference type="SUPFAM" id="SSF51430">
    <property type="entry name" value="NAD(P)-linked oxidoreductase"/>
    <property type="match status" value="1"/>
</dbReference>